<feature type="region of interest" description="Disordered" evidence="1">
    <location>
        <begin position="1"/>
        <end position="82"/>
    </location>
</feature>
<gene>
    <name evidence="2" type="ORF">H671_5g13791</name>
</gene>
<name>A0A061I157_CRIGR</name>
<accession>A0A061I157</accession>
<proteinExistence type="predicted"/>
<organism evidence="2 3">
    <name type="scientific">Cricetulus griseus</name>
    <name type="common">Chinese hamster</name>
    <name type="synonym">Cricetulus barabensis griseus</name>
    <dbReference type="NCBI Taxonomy" id="10029"/>
    <lineage>
        <taxon>Eukaryota</taxon>
        <taxon>Metazoa</taxon>
        <taxon>Chordata</taxon>
        <taxon>Craniata</taxon>
        <taxon>Vertebrata</taxon>
        <taxon>Euteleostomi</taxon>
        <taxon>Mammalia</taxon>
        <taxon>Eutheria</taxon>
        <taxon>Euarchontoglires</taxon>
        <taxon>Glires</taxon>
        <taxon>Rodentia</taxon>
        <taxon>Myomorpha</taxon>
        <taxon>Muroidea</taxon>
        <taxon>Cricetidae</taxon>
        <taxon>Cricetinae</taxon>
        <taxon>Cricetulus</taxon>
    </lineage>
</organism>
<dbReference type="EMBL" id="KE676353">
    <property type="protein sequence ID" value="ERE73972.1"/>
    <property type="molecule type" value="Genomic_DNA"/>
</dbReference>
<dbReference type="AlphaFoldDB" id="A0A061I157"/>
<evidence type="ECO:0000313" key="3">
    <source>
        <dbReference type="Proteomes" id="UP000030759"/>
    </source>
</evidence>
<sequence>MEGLNLPGEQKGYGIGAKGQKLHLGKDGLQSPDSSFDYIPTLPKPSRVRDKFLEQSMDTENSANESEDGDADDEEWKPRKLAKVPRKTMQGCSCRGWCKNRHCGCRKQGVDDTVTCGCDPTKCRNLQKEQDSLGTIEWNQDSEGSFKLEDPTEVTPGLSFFNPVCATPNAKTLKETCDMDQVLLRKTALAVSLDSPQT</sequence>
<evidence type="ECO:0000313" key="2">
    <source>
        <dbReference type="EMBL" id="ERE73972.1"/>
    </source>
</evidence>
<protein>
    <submittedName>
        <fullName evidence="2">Chromosome-associated kinesin KIF4A-like protein</fullName>
    </submittedName>
</protein>
<feature type="compositionally biased region" description="Acidic residues" evidence="1">
    <location>
        <begin position="65"/>
        <end position="75"/>
    </location>
</feature>
<dbReference type="Proteomes" id="UP000030759">
    <property type="component" value="Unassembled WGS sequence"/>
</dbReference>
<evidence type="ECO:0000256" key="1">
    <source>
        <dbReference type="SAM" id="MobiDB-lite"/>
    </source>
</evidence>
<reference evidence="3" key="1">
    <citation type="journal article" date="2013" name="Nat. Biotechnol.">
        <title>Chinese hamster genome sequenced from sorted chromosomes.</title>
        <authorList>
            <person name="Brinkrolf K."/>
            <person name="Rupp O."/>
            <person name="Laux H."/>
            <person name="Kollin F."/>
            <person name="Ernst W."/>
            <person name="Linke B."/>
            <person name="Kofler R."/>
            <person name="Romand S."/>
            <person name="Hesse F."/>
            <person name="Budach W.E."/>
            <person name="Galosy S."/>
            <person name="Muller D."/>
            <person name="Noll T."/>
            <person name="Wienberg J."/>
            <person name="Jostock T."/>
            <person name="Leonard M."/>
            <person name="Grillari J."/>
            <person name="Tauch A."/>
            <person name="Goesmann A."/>
            <person name="Helk B."/>
            <person name="Mott J.E."/>
            <person name="Puhler A."/>
            <person name="Borth N."/>
        </authorList>
    </citation>
    <scope>NUCLEOTIDE SEQUENCE [LARGE SCALE GENOMIC DNA]</scope>
    <source>
        <strain evidence="3">17A/GY</strain>
    </source>
</reference>